<feature type="chain" id="PRO_5040160013" evidence="2">
    <location>
        <begin position="20"/>
        <end position="390"/>
    </location>
</feature>
<protein>
    <submittedName>
        <fullName evidence="3">Uncharacterized protein</fullName>
    </submittedName>
</protein>
<evidence type="ECO:0000313" key="4">
    <source>
        <dbReference type="Proteomes" id="UP000825890"/>
    </source>
</evidence>
<keyword evidence="4" id="KW-1185">Reference proteome</keyword>
<dbReference type="RefSeq" id="XP_044652468.1">
    <property type="nucleotide sequence ID" value="XM_044796533.1"/>
</dbReference>
<organism evidence="3 4">
    <name type="scientific">Cercospora kikuchii</name>
    <dbReference type="NCBI Taxonomy" id="84275"/>
    <lineage>
        <taxon>Eukaryota</taxon>
        <taxon>Fungi</taxon>
        <taxon>Dikarya</taxon>
        <taxon>Ascomycota</taxon>
        <taxon>Pezizomycotina</taxon>
        <taxon>Dothideomycetes</taxon>
        <taxon>Dothideomycetidae</taxon>
        <taxon>Mycosphaerellales</taxon>
        <taxon>Mycosphaerellaceae</taxon>
        <taxon>Cercospora</taxon>
    </lineage>
</organism>
<reference evidence="3 4" key="1">
    <citation type="submission" date="2021-01" db="EMBL/GenBank/DDBJ databases">
        <title>Cercospora kikuchii MAFF 305040 whole genome shotgun sequence.</title>
        <authorList>
            <person name="Kashiwa T."/>
            <person name="Suzuki T."/>
        </authorList>
    </citation>
    <scope>NUCLEOTIDE SEQUENCE [LARGE SCALE GENOMIC DNA]</scope>
    <source>
        <strain evidence="3 4">MAFF 305040</strain>
    </source>
</reference>
<feature type="region of interest" description="Disordered" evidence="1">
    <location>
        <begin position="258"/>
        <end position="299"/>
    </location>
</feature>
<name>A0A9P3F885_9PEZI</name>
<comment type="caution">
    <text evidence="3">The sequence shown here is derived from an EMBL/GenBank/DDBJ whole genome shotgun (WGS) entry which is preliminary data.</text>
</comment>
<dbReference type="EMBL" id="BOLY01000001">
    <property type="protein sequence ID" value="GIZ37981.1"/>
    <property type="molecule type" value="Genomic_DNA"/>
</dbReference>
<keyword evidence="2" id="KW-0732">Signal</keyword>
<feature type="signal peptide" evidence="2">
    <location>
        <begin position="1"/>
        <end position="19"/>
    </location>
</feature>
<evidence type="ECO:0000256" key="1">
    <source>
        <dbReference type="SAM" id="MobiDB-lite"/>
    </source>
</evidence>
<dbReference type="AlphaFoldDB" id="A0A9P3F885"/>
<sequence>MNIAPLLAISTLMLPGALAQGSSKATIFSDTASDLATGYDAGQQALAAVNVIVDLFKNENANGTMVRIGVNEAHSNKWDYEGSVGIVWAFDGFNSVLGSSDIKPDGRIEAGGEGEFEVHQFLGDKRTAQYLDVIASDDEICISYIQASTFDSGRAPFTWLGDIGRACGQSWEYGSKPITGGDKALYFPSCVWLDQDHGDDIDKKVQTDTITNRQMKIDLWAYAGLGAENGTILSQADIDYVCGATIFTWDMDDPIAERTPRGPYFDDQGKSHPDSGRARRRSSGQNQQQHKARPQSAKMAERLWVNSRPSQSAKELCNSPTSRGSDFVSVNEGLFCDMETKTLHPLCSTDKSVGCFDLHADKLQLHRRGGAKLGQKEKSVKQYKTVSYSD</sequence>
<dbReference type="Proteomes" id="UP000825890">
    <property type="component" value="Unassembled WGS sequence"/>
</dbReference>
<proteinExistence type="predicted"/>
<evidence type="ECO:0000256" key="2">
    <source>
        <dbReference type="SAM" id="SignalP"/>
    </source>
</evidence>
<dbReference type="GeneID" id="68286983"/>
<gene>
    <name evidence="3" type="ORF">CKM354_000140800</name>
</gene>
<dbReference type="OrthoDB" id="5365129at2759"/>
<evidence type="ECO:0000313" key="3">
    <source>
        <dbReference type="EMBL" id="GIZ37981.1"/>
    </source>
</evidence>
<accession>A0A9P3F885</accession>
<feature type="compositionally biased region" description="Basic and acidic residues" evidence="1">
    <location>
        <begin position="267"/>
        <end position="277"/>
    </location>
</feature>